<accession>A0A9D4UYN1</accession>
<keyword evidence="1" id="KW-0812">Transmembrane</keyword>
<dbReference type="Proteomes" id="UP000886520">
    <property type="component" value="Chromosome 8"/>
</dbReference>
<sequence>MASAPLLPRTDCRFSEALQRLRGQSLCAVRFSNGSLSCSRGDSGGLRIRYRSVSLQKAFHSPRAALNDSSSPPTEVFQGVYGPWSIDSNDVQEVLLYRAGLVTAAVTFVLSASRAYLPEDSILSSFIDQSTDALYAIGTGGLGVALFLIHIYVTPIKRTLQLLWAAGALGSIVVAAKFAAPQGEGLVNFVLENRWAIWLVGPLFASLTGLVFKEGLCYGKLEAALLFFVIPAVLLGHLSGLADARVELALLFAWISLFTVFTARKFSQPIKDDLGDKSIFMFNALSEEEKQRFLSKLEGGTLDRETE</sequence>
<protein>
    <recommendedName>
        <fullName evidence="4">Integral membrane protein</fullName>
    </recommendedName>
</protein>
<keyword evidence="1" id="KW-1133">Transmembrane helix</keyword>
<feature type="transmembrane region" description="Helical" evidence="1">
    <location>
        <begin position="160"/>
        <end position="180"/>
    </location>
</feature>
<dbReference type="InterPro" id="IPR019275">
    <property type="entry name" value="DUF2301"/>
</dbReference>
<dbReference type="Pfam" id="PF10063">
    <property type="entry name" value="DUF2301"/>
    <property type="match status" value="1"/>
</dbReference>
<feature type="transmembrane region" description="Helical" evidence="1">
    <location>
        <begin position="133"/>
        <end position="153"/>
    </location>
</feature>
<dbReference type="EMBL" id="JABFUD020000008">
    <property type="protein sequence ID" value="KAI5076408.1"/>
    <property type="molecule type" value="Genomic_DNA"/>
</dbReference>
<evidence type="ECO:0000313" key="3">
    <source>
        <dbReference type="Proteomes" id="UP000886520"/>
    </source>
</evidence>
<proteinExistence type="predicted"/>
<evidence type="ECO:0000256" key="1">
    <source>
        <dbReference type="SAM" id="Phobius"/>
    </source>
</evidence>
<feature type="transmembrane region" description="Helical" evidence="1">
    <location>
        <begin position="248"/>
        <end position="267"/>
    </location>
</feature>
<dbReference type="OrthoDB" id="2020161at2759"/>
<feature type="transmembrane region" description="Helical" evidence="1">
    <location>
        <begin position="195"/>
        <end position="212"/>
    </location>
</feature>
<feature type="transmembrane region" description="Helical" evidence="1">
    <location>
        <begin position="224"/>
        <end position="242"/>
    </location>
</feature>
<evidence type="ECO:0000313" key="2">
    <source>
        <dbReference type="EMBL" id="KAI5076408.1"/>
    </source>
</evidence>
<comment type="caution">
    <text evidence="2">The sequence shown here is derived from an EMBL/GenBank/DDBJ whole genome shotgun (WGS) entry which is preliminary data.</text>
</comment>
<dbReference type="PANTHER" id="PTHR36716:SF2">
    <property type="entry name" value="F3H9.20 PROTEIN"/>
    <property type="match status" value="1"/>
</dbReference>
<dbReference type="GO" id="GO:0009507">
    <property type="term" value="C:chloroplast"/>
    <property type="evidence" value="ECO:0007669"/>
    <property type="project" value="TreeGrafter"/>
</dbReference>
<keyword evidence="1" id="KW-0472">Membrane</keyword>
<gene>
    <name evidence="2" type="ORF">GOP47_0008473</name>
</gene>
<dbReference type="PANTHER" id="PTHR36716">
    <property type="entry name" value="F3H9.20 PROTEIN"/>
    <property type="match status" value="1"/>
</dbReference>
<keyword evidence="3" id="KW-1185">Reference proteome</keyword>
<evidence type="ECO:0008006" key="4">
    <source>
        <dbReference type="Google" id="ProtNLM"/>
    </source>
</evidence>
<feature type="transmembrane region" description="Helical" evidence="1">
    <location>
        <begin position="95"/>
        <end position="113"/>
    </location>
</feature>
<organism evidence="2 3">
    <name type="scientific">Adiantum capillus-veneris</name>
    <name type="common">Maidenhair fern</name>
    <dbReference type="NCBI Taxonomy" id="13818"/>
    <lineage>
        <taxon>Eukaryota</taxon>
        <taxon>Viridiplantae</taxon>
        <taxon>Streptophyta</taxon>
        <taxon>Embryophyta</taxon>
        <taxon>Tracheophyta</taxon>
        <taxon>Polypodiopsida</taxon>
        <taxon>Polypodiidae</taxon>
        <taxon>Polypodiales</taxon>
        <taxon>Pteridineae</taxon>
        <taxon>Pteridaceae</taxon>
        <taxon>Vittarioideae</taxon>
        <taxon>Adiantum</taxon>
    </lineage>
</organism>
<dbReference type="AlphaFoldDB" id="A0A9D4UYN1"/>
<name>A0A9D4UYN1_ADICA</name>
<reference evidence="2" key="1">
    <citation type="submission" date="2021-01" db="EMBL/GenBank/DDBJ databases">
        <title>Adiantum capillus-veneris genome.</title>
        <authorList>
            <person name="Fang Y."/>
            <person name="Liao Q."/>
        </authorList>
    </citation>
    <scope>NUCLEOTIDE SEQUENCE</scope>
    <source>
        <strain evidence="2">H3</strain>
        <tissue evidence="2">Leaf</tissue>
    </source>
</reference>